<dbReference type="EMBL" id="LAZR01002577">
    <property type="protein sequence ID" value="KKN28257.1"/>
    <property type="molecule type" value="Genomic_DNA"/>
</dbReference>
<comment type="caution">
    <text evidence="1">The sequence shown here is derived from an EMBL/GenBank/DDBJ whole genome shotgun (WGS) entry which is preliminary data.</text>
</comment>
<organism evidence="1">
    <name type="scientific">marine sediment metagenome</name>
    <dbReference type="NCBI Taxonomy" id="412755"/>
    <lineage>
        <taxon>unclassified sequences</taxon>
        <taxon>metagenomes</taxon>
        <taxon>ecological metagenomes</taxon>
    </lineage>
</organism>
<evidence type="ECO:0000313" key="1">
    <source>
        <dbReference type="EMBL" id="KKN28257.1"/>
    </source>
</evidence>
<sequence length="277" mass="30143">MAEKIEIPFNFPQIPEDASDDMRRFLVELRRVIDTHFIADGGPKEFVSVRIGGPSNVVHISDDGNIIVPKASGIGFKVDVSAPTFGFADLLGDQFSKNTGGTKPTLTAYNGAVDAWQFSNGDEAFLTYHIPHDYVPSTDIHLHIHWSQNAAGATGGTVDFKYSAIYAKGHNQVSGSAFTSTPITDTFSSINIDDSGSGLFRYQQHITEVTISAASATAALFDRDDLEPDGVIELTFEMTTTNLTGTPSLPFIHFVDIHYQTIAGKMGTKNRTPNFYV</sequence>
<accession>A0A0F9PU45</accession>
<gene>
    <name evidence="1" type="ORF">LCGC14_0856120</name>
</gene>
<reference evidence="1" key="1">
    <citation type="journal article" date="2015" name="Nature">
        <title>Complex archaea that bridge the gap between prokaryotes and eukaryotes.</title>
        <authorList>
            <person name="Spang A."/>
            <person name="Saw J.H."/>
            <person name="Jorgensen S.L."/>
            <person name="Zaremba-Niedzwiedzka K."/>
            <person name="Martijn J."/>
            <person name="Lind A.E."/>
            <person name="van Eijk R."/>
            <person name="Schleper C."/>
            <person name="Guy L."/>
            <person name="Ettema T.J."/>
        </authorList>
    </citation>
    <scope>NUCLEOTIDE SEQUENCE</scope>
</reference>
<dbReference type="AlphaFoldDB" id="A0A0F9PU45"/>
<protein>
    <submittedName>
        <fullName evidence="1">Uncharacterized protein</fullName>
    </submittedName>
</protein>
<name>A0A0F9PU45_9ZZZZ</name>
<proteinExistence type="predicted"/>